<comment type="caution">
    <text evidence="2">The sequence shown here is derived from an EMBL/GenBank/DDBJ whole genome shotgun (WGS) entry which is preliminary data.</text>
</comment>
<feature type="region of interest" description="Disordered" evidence="1">
    <location>
        <begin position="1"/>
        <end position="103"/>
    </location>
</feature>
<keyword evidence="3" id="KW-1185">Reference proteome</keyword>
<name>A0ABU4NPT3_9ACTN</name>
<evidence type="ECO:0000313" key="3">
    <source>
        <dbReference type="Proteomes" id="UP001271274"/>
    </source>
</evidence>
<evidence type="ECO:0000313" key="2">
    <source>
        <dbReference type="EMBL" id="MDX3704117.1"/>
    </source>
</evidence>
<gene>
    <name evidence="2" type="ORF">PV662_31055</name>
</gene>
<accession>A0ABU4NPT3</accession>
<protein>
    <submittedName>
        <fullName evidence="2">Uncharacterized protein</fullName>
    </submittedName>
</protein>
<feature type="compositionally biased region" description="Basic residues" evidence="1">
    <location>
        <begin position="33"/>
        <end position="58"/>
    </location>
</feature>
<sequence>MSTEAEAMAVADNTEHGLASHLMAPARNTRQLCRPRHRRHPDVPHRPRSHRDRLRRPAVPRAPVRGDRGGSLLPRLRPGPGASTAPPTYSTSAPWPARRSPPDRAFTAAGYFLPQRNRRTAHHEHHPQALPA</sequence>
<reference evidence="2 3" key="1">
    <citation type="journal article" date="2023" name="Microb. Genom.">
        <title>Mesoterricola silvestris gen. nov., sp. nov., Mesoterricola sediminis sp. nov., Geothrix oryzae sp. nov., Geothrix edaphica sp. nov., Geothrix rubra sp. nov., and Geothrix limicola sp. nov., six novel members of Acidobacteriota isolated from soils.</title>
        <authorList>
            <person name="Weisberg A.J."/>
            <person name="Pearce E."/>
            <person name="Kramer C.G."/>
            <person name="Chang J.H."/>
            <person name="Clarke C.R."/>
        </authorList>
    </citation>
    <scope>NUCLEOTIDE SEQUENCE [LARGE SCALE GENOMIC DNA]</scope>
    <source>
        <strain evidence="2 3">ID09-01A</strain>
    </source>
</reference>
<dbReference type="EMBL" id="JARAYU010000013">
    <property type="protein sequence ID" value="MDX3704117.1"/>
    <property type="molecule type" value="Genomic_DNA"/>
</dbReference>
<proteinExistence type="predicted"/>
<organism evidence="2 3">
    <name type="scientific">Streptomyces europaeiscabiei</name>
    <dbReference type="NCBI Taxonomy" id="146819"/>
    <lineage>
        <taxon>Bacteria</taxon>
        <taxon>Bacillati</taxon>
        <taxon>Actinomycetota</taxon>
        <taxon>Actinomycetes</taxon>
        <taxon>Kitasatosporales</taxon>
        <taxon>Streptomycetaceae</taxon>
        <taxon>Streptomyces</taxon>
    </lineage>
</organism>
<dbReference type="Proteomes" id="UP001271274">
    <property type="component" value="Unassembled WGS sequence"/>
</dbReference>
<evidence type="ECO:0000256" key="1">
    <source>
        <dbReference type="SAM" id="MobiDB-lite"/>
    </source>
</evidence>